<dbReference type="Gene3D" id="3.60.15.10">
    <property type="entry name" value="Ribonuclease Z/Hydroxyacylglutathione hydrolase-like"/>
    <property type="match status" value="1"/>
</dbReference>
<evidence type="ECO:0000313" key="3">
    <source>
        <dbReference type="Proteomes" id="UP001168363"/>
    </source>
</evidence>
<dbReference type="SUPFAM" id="SSF56281">
    <property type="entry name" value="Metallo-hydrolase/oxidoreductase"/>
    <property type="match status" value="1"/>
</dbReference>
<keyword evidence="3" id="KW-1185">Reference proteome</keyword>
<dbReference type="Pfam" id="PF12706">
    <property type="entry name" value="Lactamase_B_2"/>
    <property type="match status" value="1"/>
</dbReference>
<dbReference type="Proteomes" id="UP001168363">
    <property type="component" value="Unassembled WGS sequence"/>
</dbReference>
<dbReference type="PANTHER" id="PTHR46018:SF4">
    <property type="entry name" value="METALLO-HYDROLASE YHFI-RELATED"/>
    <property type="match status" value="1"/>
</dbReference>
<dbReference type="CDD" id="cd07716">
    <property type="entry name" value="RNaseZ_short-form-like_MBL-fold"/>
    <property type="match status" value="1"/>
</dbReference>
<dbReference type="InterPro" id="IPR001279">
    <property type="entry name" value="Metallo-B-lactamas"/>
</dbReference>
<dbReference type="InterPro" id="IPR036866">
    <property type="entry name" value="RibonucZ/Hydroxyglut_hydro"/>
</dbReference>
<organism evidence="2 3">
    <name type="scientific">Nocardioides cremeus</name>
    <dbReference type="NCBI Taxonomy" id="3058044"/>
    <lineage>
        <taxon>Bacteria</taxon>
        <taxon>Bacillati</taxon>
        <taxon>Actinomycetota</taxon>
        <taxon>Actinomycetes</taxon>
        <taxon>Propionibacteriales</taxon>
        <taxon>Nocardioidaceae</taxon>
        <taxon>Nocardioides</taxon>
    </lineage>
</organism>
<proteinExistence type="predicted"/>
<name>A0ABT8TL87_9ACTN</name>
<sequence length="269" mass="28146">MSTGMTTRSGAGTSLRLTVVGCSGSYPGPDSPASCYLLEAEHDDGTGPRTWRVVLDLGNGALGALQRYADPLAIDAVLLSHLHADHCLDMCGYHVLRRYHPSGPQPLLPVHGPADTADRLARGYDLDPDPGMREEFDFRVWGEPVRIGPFHVEAIPVDHPVDAFGLRISVGGVTIGYSGDTAPCPGLDAVADGVDLLLAEASFRSGDDNPPHIHLTGADCGEAAARGGVGRLVLTHVPPWFDPADALAEAVAVFGGPTELATAGAVYEL</sequence>
<accession>A0ABT8TL87</accession>
<evidence type="ECO:0000313" key="2">
    <source>
        <dbReference type="EMBL" id="MDO3394733.1"/>
    </source>
</evidence>
<evidence type="ECO:0000259" key="1">
    <source>
        <dbReference type="Pfam" id="PF12706"/>
    </source>
</evidence>
<gene>
    <name evidence="2" type="ORF">QWJ41_03290</name>
</gene>
<comment type="caution">
    <text evidence="2">The sequence shown here is derived from an EMBL/GenBank/DDBJ whole genome shotgun (WGS) entry which is preliminary data.</text>
</comment>
<reference evidence="2" key="1">
    <citation type="submission" date="2023-06" db="EMBL/GenBank/DDBJ databases">
        <title>Genome sequence of Nocardioides sp. SOB44.</title>
        <authorList>
            <person name="Zhang G."/>
        </authorList>
    </citation>
    <scope>NUCLEOTIDE SEQUENCE</scope>
    <source>
        <strain evidence="2">SOB44</strain>
    </source>
</reference>
<feature type="domain" description="Metallo-beta-lactamase" evidence="1">
    <location>
        <begin position="53"/>
        <end position="236"/>
    </location>
</feature>
<dbReference type="RefSeq" id="WP_302705746.1">
    <property type="nucleotide sequence ID" value="NZ_JAULSC010000002.1"/>
</dbReference>
<protein>
    <submittedName>
        <fullName evidence="2">MBL fold metallo-hydrolase</fullName>
    </submittedName>
</protein>
<dbReference type="PANTHER" id="PTHR46018">
    <property type="entry name" value="ZINC PHOSPHODIESTERASE ELAC PROTEIN 1"/>
    <property type="match status" value="1"/>
</dbReference>
<dbReference type="EMBL" id="JAULSC010000002">
    <property type="protein sequence ID" value="MDO3394733.1"/>
    <property type="molecule type" value="Genomic_DNA"/>
</dbReference>